<keyword evidence="2" id="KW-1133">Transmembrane helix</keyword>
<feature type="region of interest" description="Disordered" evidence="1">
    <location>
        <begin position="206"/>
        <end position="230"/>
    </location>
</feature>
<evidence type="ECO:0000256" key="2">
    <source>
        <dbReference type="SAM" id="Phobius"/>
    </source>
</evidence>
<dbReference type="Proteomes" id="UP001324427">
    <property type="component" value="Unassembled WGS sequence"/>
</dbReference>
<organism evidence="3 4">
    <name type="scientific">Oleoguttula mirabilis</name>
    <dbReference type="NCBI Taxonomy" id="1507867"/>
    <lineage>
        <taxon>Eukaryota</taxon>
        <taxon>Fungi</taxon>
        <taxon>Dikarya</taxon>
        <taxon>Ascomycota</taxon>
        <taxon>Pezizomycotina</taxon>
        <taxon>Dothideomycetes</taxon>
        <taxon>Dothideomycetidae</taxon>
        <taxon>Mycosphaerellales</taxon>
        <taxon>Teratosphaeriaceae</taxon>
        <taxon>Oleoguttula</taxon>
    </lineage>
</organism>
<dbReference type="EMBL" id="JAVFHQ010000038">
    <property type="protein sequence ID" value="KAK4542815.1"/>
    <property type="molecule type" value="Genomic_DNA"/>
</dbReference>
<keyword evidence="2" id="KW-0472">Membrane</keyword>
<feature type="transmembrane region" description="Helical" evidence="2">
    <location>
        <begin position="175"/>
        <end position="195"/>
    </location>
</feature>
<evidence type="ECO:0000313" key="4">
    <source>
        <dbReference type="Proteomes" id="UP001324427"/>
    </source>
</evidence>
<reference evidence="3 4" key="1">
    <citation type="submission" date="2021-11" db="EMBL/GenBank/DDBJ databases">
        <title>Black yeast isolated from Biological Soil Crust.</title>
        <authorList>
            <person name="Kurbessoian T."/>
        </authorList>
    </citation>
    <scope>NUCLEOTIDE SEQUENCE [LARGE SCALE GENOMIC DNA]</scope>
    <source>
        <strain evidence="3 4">CCFEE 5522</strain>
    </source>
</reference>
<dbReference type="AlphaFoldDB" id="A0AAV9JCJ6"/>
<evidence type="ECO:0000256" key="1">
    <source>
        <dbReference type="SAM" id="MobiDB-lite"/>
    </source>
</evidence>
<comment type="caution">
    <text evidence="3">The sequence shown here is derived from an EMBL/GenBank/DDBJ whole genome shotgun (WGS) entry which is preliminary data.</text>
</comment>
<protein>
    <submittedName>
        <fullName evidence="3">Uncharacterized protein</fullName>
    </submittedName>
</protein>
<gene>
    <name evidence="3" type="ORF">LTR36_006191</name>
</gene>
<name>A0AAV9JCJ6_9PEZI</name>
<accession>A0AAV9JCJ6</accession>
<proteinExistence type="predicted"/>
<keyword evidence="4" id="KW-1185">Reference proteome</keyword>
<sequence>MDWFTDSCGSDDGAKEHTGRTSAHLFALWTTLLVGSDSTTVYDVVTATTIGGLLGIGSPATSTVDFTVVGELPAAYVSWTQLHAYVAAYLSTVLVWSPDQTSPTQFSKYFTATIPSAATTLFTTLSTVEEVATGITTRASTSTLTSSTIASSSSTALESGGYGEARPTKNRSLEVVLPSILVPALAFAVAIFALWRRRQRLDRQGGPLIQLPPQETVESPGAPGTGRGVRLAPIDTTLRELPDRALQSPRELHNAHLGARFPELEAAPSGRAGADAALPNGTPDPGQVLRSPSLGIVEELEQRFAARRGATVAHVPEGNQHDQSTYLRTKDGRTSNGDSYTVLGVGPPDSAFVNASGTFWIESASAVSLVTETAYDGLNPGVSAVTIEVLHTAGPFRDWQHEWIATDSLQIIGTAEPESIPTAAAAETD</sequence>
<evidence type="ECO:0000313" key="3">
    <source>
        <dbReference type="EMBL" id="KAK4542815.1"/>
    </source>
</evidence>
<keyword evidence="2" id="KW-0812">Transmembrane</keyword>